<evidence type="ECO:0000313" key="3">
    <source>
        <dbReference type="EMBL" id="MSU06873.1"/>
    </source>
</evidence>
<name>A0A7X2PEE0_9SPIO</name>
<accession>A0A7X2PEE0</accession>
<comment type="caution">
    <text evidence="3">The sequence shown here is derived from an EMBL/GenBank/DDBJ whole genome shotgun (WGS) entry which is preliminary data.</text>
</comment>
<dbReference type="AlphaFoldDB" id="A0A7X2PEE0"/>
<evidence type="ECO:0000259" key="2">
    <source>
        <dbReference type="Pfam" id="PF00857"/>
    </source>
</evidence>
<feature type="domain" description="Isochorismatase-like" evidence="2">
    <location>
        <begin position="3"/>
        <end position="172"/>
    </location>
</feature>
<dbReference type="PANTHER" id="PTHR43540:SF6">
    <property type="entry name" value="ISOCHORISMATASE-LIKE DOMAIN-CONTAINING PROTEIN"/>
    <property type="match status" value="1"/>
</dbReference>
<dbReference type="InterPro" id="IPR000868">
    <property type="entry name" value="Isochorismatase-like_dom"/>
</dbReference>
<organism evidence="3 4">
    <name type="scientific">Bullifex porci</name>
    <dbReference type="NCBI Taxonomy" id="2606638"/>
    <lineage>
        <taxon>Bacteria</taxon>
        <taxon>Pseudomonadati</taxon>
        <taxon>Spirochaetota</taxon>
        <taxon>Spirochaetia</taxon>
        <taxon>Spirochaetales</taxon>
        <taxon>Spirochaetaceae</taxon>
        <taxon>Bullifex</taxon>
    </lineage>
</organism>
<gene>
    <name evidence="3" type="ORF">FYJ80_08830</name>
</gene>
<dbReference type="Pfam" id="PF00857">
    <property type="entry name" value="Isochorismatase"/>
    <property type="match status" value="1"/>
</dbReference>
<evidence type="ECO:0000313" key="4">
    <source>
        <dbReference type="Proteomes" id="UP000460549"/>
    </source>
</evidence>
<protein>
    <submittedName>
        <fullName evidence="3">Cysteine hydrolase</fullName>
    </submittedName>
</protein>
<dbReference type="InterPro" id="IPR050272">
    <property type="entry name" value="Isochorismatase-like_hydrls"/>
</dbReference>
<keyword evidence="1 3" id="KW-0378">Hydrolase</keyword>
<dbReference type="RefSeq" id="WP_154426099.1">
    <property type="nucleotide sequence ID" value="NZ_VUNN01000019.1"/>
</dbReference>
<keyword evidence="4" id="KW-1185">Reference proteome</keyword>
<dbReference type="PANTHER" id="PTHR43540">
    <property type="entry name" value="PEROXYUREIDOACRYLATE/UREIDOACRYLATE AMIDOHYDROLASE-RELATED"/>
    <property type="match status" value="1"/>
</dbReference>
<dbReference type="Proteomes" id="UP000460549">
    <property type="component" value="Unassembled WGS sequence"/>
</dbReference>
<evidence type="ECO:0000256" key="1">
    <source>
        <dbReference type="ARBA" id="ARBA00022801"/>
    </source>
</evidence>
<sequence length="172" mass="18811">MKALFVVDMQNDFISGVLGSKASEATVAVIKEKIIAANNKGYKVIATRDIHPENYLEDVEGKLVPRHCIRGENGSEITSEFSSLSFDLIIDKNNFMADPNEQLEIKKALEGVDEIEICGLCADICVVSNALMLRMLCPNARIFIDKNATAGTSEENKSAALNVMKSCLIEVI</sequence>
<reference evidence="3 4" key="1">
    <citation type="submission" date="2019-08" db="EMBL/GenBank/DDBJ databases">
        <title>In-depth cultivation of the pig gut microbiome towards novel bacterial diversity and tailored functional studies.</title>
        <authorList>
            <person name="Wylensek D."/>
            <person name="Hitch T.C.A."/>
            <person name="Clavel T."/>
        </authorList>
    </citation>
    <scope>NUCLEOTIDE SEQUENCE [LARGE SCALE GENOMIC DNA]</scope>
    <source>
        <strain evidence="3 4">NM-380-WT-3C1</strain>
    </source>
</reference>
<dbReference type="SUPFAM" id="SSF52499">
    <property type="entry name" value="Isochorismatase-like hydrolases"/>
    <property type="match status" value="1"/>
</dbReference>
<dbReference type="EMBL" id="VUNN01000019">
    <property type="protein sequence ID" value="MSU06873.1"/>
    <property type="molecule type" value="Genomic_DNA"/>
</dbReference>
<dbReference type="Gene3D" id="3.40.50.850">
    <property type="entry name" value="Isochorismatase-like"/>
    <property type="match status" value="1"/>
</dbReference>
<proteinExistence type="predicted"/>
<dbReference type="InterPro" id="IPR036380">
    <property type="entry name" value="Isochorismatase-like_sf"/>
</dbReference>
<dbReference type="CDD" id="cd00431">
    <property type="entry name" value="cysteine_hydrolases"/>
    <property type="match status" value="1"/>
</dbReference>
<dbReference type="GO" id="GO:0016787">
    <property type="term" value="F:hydrolase activity"/>
    <property type="evidence" value="ECO:0007669"/>
    <property type="project" value="UniProtKB-KW"/>
</dbReference>